<gene>
    <name evidence="1" type="ORF">TNCT_738011</name>
</gene>
<sequence length="76" mass="8339">MQINSSKEDKILTMQSDVKVSPLEDWVYSSIDITSIAAIGGNLGKIEPFYSTRIRLGEMLLISKLPLPKALATLST</sequence>
<organism evidence="1 2">
    <name type="scientific">Trichonephila clavata</name>
    <name type="common">Joro spider</name>
    <name type="synonym">Nephila clavata</name>
    <dbReference type="NCBI Taxonomy" id="2740835"/>
    <lineage>
        <taxon>Eukaryota</taxon>
        <taxon>Metazoa</taxon>
        <taxon>Ecdysozoa</taxon>
        <taxon>Arthropoda</taxon>
        <taxon>Chelicerata</taxon>
        <taxon>Arachnida</taxon>
        <taxon>Araneae</taxon>
        <taxon>Araneomorphae</taxon>
        <taxon>Entelegynae</taxon>
        <taxon>Araneoidea</taxon>
        <taxon>Nephilidae</taxon>
        <taxon>Trichonephila</taxon>
    </lineage>
</organism>
<dbReference type="Proteomes" id="UP000887116">
    <property type="component" value="Unassembled WGS sequence"/>
</dbReference>
<evidence type="ECO:0000313" key="2">
    <source>
        <dbReference type="Proteomes" id="UP000887116"/>
    </source>
</evidence>
<accession>A0A8X6LJN5</accession>
<keyword evidence="2" id="KW-1185">Reference proteome</keyword>
<comment type="caution">
    <text evidence="1">The sequence shown here is derived from an EMBL/GenBank/DDBJ whole genome shotgun (WGS) entry which is preliminary data.</text>
</comment>
<dbReference type="AlphaFoldDB" id="A0A8X6LJN5"/>
<reference evidence="1" key="1">
    <citation type="submission" date="2020-07" db="EMBL/GenBank/DDBJ databases">
        <title>Multicomponent nature underlies the extraordinary mechanical properties of spider dragline silk.</title>
        <authorList>
            <person name="Kono N."/>
            <person name="Nakamura H."/>
            <person name="Mori M."/>
            <person name="Yoshida Y."/>
            <person name="Ohtoshi R."/>
            <person name="Malay A.D."/>
            <person name="Moran D.A.P."/>
            <person name="Tomita M."/>
            <person name="Numata K."/>
            <person name="Arakawa K."/>
        </authorList>
    </citation>
    <scope>NUCLEOTIDE SEQUENCE</scope>
</reference>
<evidence type="ECO:0000313" key="1">
    <source>
        <dbReference type="EMBL" id="GFR09789.1"/>
    </source>
</evidence>
<protein>
    <submittedName>
        <fullName evidence="1">Uncharacterized protein</fullName>
    </submittedName>
</protein>
<name>A0A8X6LJN5_TRICU</name>
<proteinExistence type="predicted"/>
<dbReference type="EMBL" id="BMAO01026442">
    <property type="protein sequence ID" value="GFR09789.1"/>
    <property type="molecule type" value="Genomic_DNA"/>
</dbReference>